<dbReference type="InterPro" id="IPR052416">
    <property type="entry name" value="GTF3C_component"/>
</dbReference>
<dbReference type="PANTHER" id="PTHR15052:SF2">
    <property type="entry name" value="GENERAL TRANSCRIPTION FACTOR 3C POLYPEPTIDE 2"/>
    <property type="match status" value="1"/>
</dbReference>
<proteinExistence type="predicted"/>
<feature type="region of interest" description="Disordered" evidence="4">
    <location>
        <begin position="59"/>
        <end position="79"/>
    </location>
</feature>
<dbReference type="Gene3D" id="2.130.10.10">
    <property type="entry name" value="YVTN repeat-like/Quinoprotein amine dehydrogenase"/>
    <property type="match status" value="2"/>
</dbReference>
<dbReference type="Proteomes" id="UP001219933">
    <property type="component" value="Chromosome 2"/>
</dbReference>
<evidence type="ECO:0000256" key="4">
    <source>
        <dbReference type="SAM" id="MobiDB-lite"/>
    </source>
</evidence>
<dbReference type="GO" id="GO:0000127">
    <property type="term" value="C:transcription factor TFIIIC complex"/>
    <property type="evidence" value="ECO:0007669"/>
    <property type="project" value="TreeGrafter"/>
</dbReference>
<dbReference type="SUPFAM" id="SSF50978">
    <property type="entry name" value="WD40 repeat-like"/>
    <property type="match status" value="1"/>
</dbReference>
<evidence type="ECO:0000256" key="1">
    <source>
        <dbReference type="ARBA" id="ARBA00004123"/>
    </source>
</evidence>
<reference evidence="5" key="1">
    <citation type="submission" date="2023-03" db="EMBL/GenBank/DDBJ databases">
        <title>Mating type loci evolution in Malassezia.</title>
        <authorList>
            <person name="Coelho M.A."/>
        </authorList>
    </citation>
    <scope>NUCLEOTIDE SEQUENCE</scope>
    <source>
        <strain evidence="5">CBS 11721</strain>
    </source>
</reference>
<dbReference type="GO" id="GO:0005634">
    <property type="term" value="C:nucleus"/>
    <property type="evidence" value="ECO:0007669"/>
    <property type="project" value="UniProtKB-SubCell"/>
</dbReference>
<name>A0AAF0J622_9BASI</name>
<dbReference type="InterPro" id="IPR036322">
    <property type="entry name" value="WD40_repeat_dom_sf"/>
</dbReference>
<feature type="compositionally biased region" description="Pro residues" evidence="4">
    <location>
        <begin position="61"/>
        <end position="76"/>
    </location>
</feature>
<keyword evidence="2" id="KW-0804">Transcription</keyword>
<dbReference type="Pfam" id="PF00400">
    <property type="entry name" value="WD40"/>
    <property type="match status" value="2"/>
</dbReference>
<evidence type="ECO:0000313" key="5">
    <source>
        <dbReference type="EMBL" id="WFD35067.1"/>
    </source>
</evidence>
<gene>
    <name evidence="5" type="ORF">MCUN1_001916</name>
</gene>
<evidence type="ECO:0000256" key="2">
    <source>
        <dbReference type="ARBA" id="ARBA00023163"/>
    </source>
</evidence>
<keyword evidence="3" id="KW-0539">Nucleus</keyword>
<organism evidence="5 6">
    <name type="scientific">Malassezia cuniculi</name>
    <dbReference type="NCBI Taxonomy" id="948313"/>
    <lineage>
        <taxon>Eukaryota</taxon>
        <taxon>Fungi</taxon>
        <taxon>Dikarya</taxon>
        <taxon>Basidiomycota</taxon>
        <taxon>Ustilaginomycotina</taxon>
        <taxon>Malasseziomycetes</taxon>
        <taxon>Malasseziales</taxon>
        <taxon>Malasseziaceae</taxon>
        <taxon>Malassezia</taxon>
    </lineage>
</organism>
<accession>A0AAF0J622</accession>
<dbReference type="InterPro" id="IPR001680">
    <property type="entry name" value="WD40_rpt"/>
</dbReference>
<dbReference type="SMART" id="SM00320">
    <property type="entry name" value="WD40"/>
    <property type="match status" value="3"/>
</dbReference>
<dbReference type="PANTHER" id="PTHR15052">
    <property type="entry name" value="RNA POLYMERASE III TRANSCRIPTION INITIATION FACTOR COMPLEX SUBUNIT"/>
    <property type="match status" value="1"/>
</dbReference>
<dbReference type="EMBL" id="CP119878">
    <property type="protein sequence ID" value="WFD35067.1"/>
    <property type="molecule type" value="Genomic_DNA"/>
</dbReference>
<dbReference type="AlphaFoldDB" id="A0AAF0J622"/>
<dbReference type="InterPro" id="IPR015943">
    <property type="entry name" value="WD40/YVTN_repeat-like_dom_sf"/>
</dbReference>
<feature type="region of interest" description="Disordered" evidence="4">
    <location>
        <begin position="1"/>
        <end position="30"/>
    </location>
</feature>
<evidence type="ECO:0000256" key="3">
    <source>
        <dbReference type="ARBA" id="ARBA00023242"/>
    </source>
</evidence>
<sequence length="484" mass="50407">MARAPAHVPVRLIHSPWPQPGEPQLAPDASASPAQLVSAVDLPRRSILLDLSAPLRTLHYAPPPSTPTTPPTPPAPLTLHLASRSARTPVALQPFAAHAPAPSSPSSPALLDCAGHVYDLLWLPSSTDEWLLAACASTRSPRSTPGKPTPGTLLLWRVPPGGVPELALTMSHSAGAPLRLVYISSPASDGLALIAAVFSDGSVRLLHIPSPGPNPAVQLHDVLTLTIPSLSAASLAYADGLLACGTLTGDVVLWKLPDAIDGALPPAVAAPVHDSAVTALAWLPSGHLFSVGLDGSEYLLDPAAPFSAVRLAHAREPRYAAATAPWISGCILDLGDNHYGSTSLQHDVGQHHTIAFHHGRILSLAASPFHPYAASGSADGSVKIANVLTASKRKALDPRFRIMHKLFRLSAEADGTLAMLHDFLPEGTAPRASSKAAPPLFDHWDPAVGIHALAWSPNIGRGLLLASGSASGIVRLDWVEAAVH</sequence>
<keyword evidence="6" id="KW-1185">Reference proteome</keyword>
<comment type="subcellular location">
    <subcellularLocation>
        <location evidence="1">Nucleus</location>
    </subcellularLocation>
</comment>
<evidence type="ECO:0000313" key="6">
    <source>
        <dbReference type="Proteomes" id="UP001219933"/>
    </source>
</evidence>
<protein>
    <submittedName>
        <fullName evidence="5">Uncharacterized protein</fullName>
    </submittedName>
</protein>
<dbReference type="GO" id="GO:0006383">
    <property type="term" value="P:transcription by RNA polymerase III"/>
    <property type="evidence" value="ECO:0007669"/>
    <property type="project" value="TreeGrafter"/>
</dbReference>